<organism evidence="2 3">
    <name type="scientific">Didymella pomorum</name>
    <dbReference type="NCBI Taxonomy" id="749634"/>
    <lineage>
        <taxon>Eukaryota</taxon>
        <taxon>Fungi</taxon>
        <taxon>Dikarya</taxon>
        <taxon>Ascomycota</taxon>
        <taxon>Pezizomycotina</taxon>
        <taxon>Dothideomycetes</taxon>
        <taxon>Pleosporomycetidae</taxon>
        <taxon>Pleosporales</taxon>
        <taxon>Pleosporineae</taxon>
        <taxon>Didymellaceae</taxon>
        <taxon>Didymella</taxon>
    </lineage>
</organism>
<dbReference type="EMBL" id="JAPEVA010000024">
    <property type="protein sequence ID" value="KAJ4406908.1"/>
    <property type="molecule type" value="Genomic_DNA"/>
</dbReference>
<comment type="caution">
    <text evidence="2">The sequence shown here is derived from an EMBL/GenBank/DDBJ whole genome shotgun (WGS) entry which is preliminary data.</text>
</comment>
<reference evidence="2" key="1">
    <citation type="submission" date="2022-10" db="EMBL/GenBank/DDBJ databases">
        <title>Tapping the CABI collections for fungal endophytes: first genome assemblies for Collariella, Neodidymelliopsis, Ascochyta clinopodiicola, Didymella pomorum, Didymosphaeria variabile, Neocosmospora piperis and Neocucurbitaria cava.</title>
        <authorList>
            <person name="Hill R."/>
        </authorList>
    </citation>
    <scope>NUCLEOTIDE SEQUENCE</scope>
    <source>
        <strain evidence="2">IMI 355091</strain>
    </source>
</reference>
<sequence>MHTFLVPLLALAGTSAYPIGGYQTSSENPDVTLANMSIPSFYDRAVRGVLAKRWDGSPAMGAEFQKAKNKGCTLLSQMHADDAQAGQLFEPPRESAHSDYLELSDLTDWGYFTKKTGITQPKCDMSNIKDGYGLQAVLQAKGFSADKKDWKCVKIMHGDPGSKTMPLDLQSYNAPGGRTLRYSPSHQAQYRRSPVPAEQIPGLRSSSDIAWLAWKPLHVKGVKLNHIVTWSVTNGGTARLIAAALDALADETKTTMDTDLKPYPWKEFDTDNVSGQLVLGSPNGLGIGYMLVQHKPEIGNRRTKKIEVFSADTAASGMKEPSLWWALEDSSEGEDISME</sequence>
<feature type="signal peptide" evidence="1">
    <location>
        <begin position="1"/>
        <end position="16"/>
    </location>
</feature>
<keyword evidence="3" id="KW-1185">Reference proteome</keyword>
<dbReference type="OrthoDB" id="5337308at2759"/>
<protein>
    <submittedName>
        <fullName evidence="2">Mitochondrial import inner membrane translocase subunit tim8</fullName>
    </submittedName>
</protein>
<accession>A0A9W9D8G7</accession>
<dbReference type="Proteomes" id="UP001140510">
    <property type="component" value="Unassembled WGS sequence"/>
</dbReference>
<dbReference type="AlphaFoldDB" id="A0A9W9D8G7"/>
<keyword evidence="1" id="KW-0732">Signal</keyword>
<evidence type="ECO:0000313" key="3">
    <source>
        <dbReference type="Proteomes" id="UP001140510"/>
    </source>
</evidence>
<proteinExistence type="predicted"/>
<evidence type="ECO:0000256" key="1">
    <source>
        <dbReference type="SAM" id="SignalP"/>
    </source>
</evidence>
<name>A0A9W9D8G7_9PLEO</name>
<gene>
    <name evidence="2" type="primary">TIM8_4</name>
    <name evidence="2" type="ORF">N0V91_004340</name>
</gene>
<feature type="chain" id="PRO_5040878188" evidence="1">
    <location>
        <begin position="17"/>
        <end position="339"/>
    </location>
</feature>
<evidence type="ECO:0000313" key="2">
    <source>
        <dbReference type="EMBL" id="KAJ4406908.1"/>
    </source>
</evidence>